<dbReference type="InterPro" id="IPR027417">
    <property type="entry name" value="P-loop_NTPase"/>
</dbReference>
<sequence>MTSRLSGGGAVTKPPTQEAPAIIRAIAVDPSMRLLHRLHPGSATFAEHPATDAPTALAKLAGDRLTIAKGQPVGWSPDLARVLSLPRRDLASTYGDADFVALEAALRAPADTRCTCGTLGKRCPSALLPIQRLALLEAARTGGGLFPIGVGHGKTLVDLLLPLVVPGCKVAVLLLPSNLRAQLIEVDWHFYGGHWRLPNLAGGRWFRPGLPVLHVITYEKFSTQEGTDLLTRIRPDLIICDEAHKLKDRKSARTGRFLRYLEQHPETRLVAQSGTLATRTVKDYAHLAEYALRDGSPLPLKQHVVEEWASALDPGTTVAPPGTLLQLVDSAHPLAPLEGENETDRERRRVRDAYRRWRNATPGVVATDESAVGMSLVIRTRDPGKVPDELLAHIQTALGGQRPDGEEFVDELQRVVCARQLASGFFHRWRYPDVQGVPQDPELIVRWFARRQEFNRELRERLKRPAEHLDSPGLLVRAAIRAHQSPPYDGELPTWRAMSWPSWAEMHKHVVHVTEAVWLSDFIVRDAAKWALRKGQPGIVWVEFPELGQRIAKAAGVPFYGGGPEASATIIRESGKRSIVASLRAHGTGKNLTMFSRMLFVNPPADGAAWEQAIGRCHRQGQLADEVEVELYQHTDELVGAFQKARDFARFIEQTEGTPQKICLASYDKGASSSQQ</sequence>
<dbReference type="HOGENOM" id="CLU_465266_0_0_7"/>
<keyword evidence="2" id="KW-1185">Reference proteome</keyword>
<evidence type="ECO:0000313" key="2">
    <source>
        <dbReference type="Proteomes" id="UP000002402"/>
    </source>
</evidence>
<dbReference type="eggNOG" id="COG0553">
    <property type="taxonomic scope" value="Bacteria"/>
</dbReference>
<reference evidence="1 2" key="1">
    <citation type="journal article" date="2006" name="Proc. Natl. Acad. Sci. U.S.A.">
        <title>Evolution of sensory complexity recorded in a myxobacterial genome.</title>
        <authorList>
            <person name="Goldman B.S."/>
            <person name="Nierman W.C."/>
            <person name="Kaiser D."/>
            <person name="Slater S.C."/>
            <person name="Durkin A.S."/>
            <person name="Eisen J.A."/>
            <person name="Ronning C.M."/>
            <person name="Barbazuk W.B."/>
            <person name="Blanchard M."/>
            <person name="Field C."/>
            <person name="Halling C."/>
            <person name="Hinkle G."/>
            <person name="Iartchuk O."/>
            <person name="Kim H.S."/>
            <person name="Mackenzie C."/>
            <person name="Madupu R."/>
            <person name="Miller N."/>
            <person name="Shvartsbeyn A."/>
            <person name="Sullivan S.A."/>
            <person name="Vaudin M."/>
            <person name="Wiegand R."/>
            <person name="Kaplan H.B."/>
        </authorList>
    </citation>
    <scope>NUCLEOTIDE SEQUENCE [LARGE SCALE GENOMIC DNA]</scope>
    <source>
        <strain evidence="2">DK1622</strain>
    </source>
</reference>
<dbReference type="SUPFAM" id="SSF52540">
    <property type="entry name" value="P-loop containing nucleoside triphosphate hydrolases"/>
    <property type="match status" value="2"/>
</dbReference>
<accession>Q1DD09</accession>
<proteinExistence type="predicted"/>
<dbReference type="AlphaFoldDB" id="Q1DD09"/>
<dbReference type="STRING" id="246197.MXAN_1206"/>
<organism evidence="1 2">
    <name type="scientific">Myxococcus xanthus (strain DK1622)</name>
    <dbReference type="NCBI Taxonomy" id="246197"/>
    <lineage>
        <taxon>Bacteria</taxon>
        <taxon>Pseudomonadati</taxon>
        <taxon>Myxococcota</taxon>
        <taxon>Myxococcia</taxon>
        <taxon>Myxococcales</taxon>
        <taxon>Cystobacterineae</taxon>
        <taxon>Myxococcaceae</taxon>
        <taxon>Myxococcus</taxon>
    </lineage>
</organism>
<evidence type="ECO:0000313" key="1">
    <source>
        <dbReference type="EMBL" id="ABF90936.1"/>
    </source>
</evidence>
<gene>
    <name evidence="1" type="ordered locus">MXAN_1206</name>
</gene>
<dbReference type="Gene3D" id="3.40.50.300">
    <property type="entry name" value="P-loop containing nucleotide triphosphate hydrolases"/>
    <property type="match status" value="2"/>
</dbReference>
<dbReference type="EMBL" id="CP000113">
    <property type="protein sequence ID" value="ABF90936.1"/>
    <property type="molecule type" value="Genomic_DNA"/>
</dbReference>
<name>Q1DD09_MYXXD</name>
<evidence type="ECO:0008006" key="3">
    <source>
        <dbReference type="Google" id="ProtNLM"/>
    </source>
</evidence>
<dbReference type="EnsemblBacteria" id="ABF90936">
    <property type="protein sequence ID" value="ABF90936"/>
    <property type="gene ID" value="MXAN_1206"/>
</dbReference>
<dbReference type="KEGG" id="mxa:MXAN_1206"/>
<protein>
    <recommendedName>
        <fullName evidence="3">Helicase</fullName>
    </recommendedName>
</protein>
<dbReference type="Proteomes" id="UP000002402">
    <property type="component" value="Chromosome"/>
</dbReference>